<organism evidence="2 3">
    <name type="scientific">Fusarium proliferatum (strain ET1)</name>
    <name type="common">Orchid endophyte fungus</name>
    <dbReference type="NCBI Taxonomy" id="1227346"/>
    <lineage>
        <taxon>Eukaryota</taxon>
        <taxon>Fungi</taxon>
        <taxon>Dikarya</taxon>
        <taxon>Ascomycota</taxon>
        <taxon>Pezizomycotina</taxon>
        <taxon>Sordariomycetes</taxon>
        <taxon>Hypocreomycetidae</taxon>
        <taxon>Hypocreales</taxon>
        <taxon>Nectriaceae</taxon>
        <taxon>Fusarium</taxon>
        <taxon>Fusarium fujikuroi species complex</taxon>
    </lineage>
</organism>
<gene>
    <name evidence="2" type="ORF">FPRO_12501</name>
</gene>
<dbReference type="Proteomes" id="UP000183971">
    <property type="component" value="Unassembled WGS sequence"/>
</dbReference>
<proteinExistence type="predicted"/>
<protein>
    <recommendedName>
        <fullName evidence="4">Extracellular membrane protein CFEM domain-containing protein</fullName>
    </recommendedName>
</protein>
<dbReference type="AlphaFoldDB" id="A0A1L7W900"/>
<dbReference type="VEuPathDB" id="FungiDB:FPRO_12501"/>
<evidence type="ECO:0008006" key="4">
    <source>
        <dbReference type="Google" id="ProtNLM"/>
    </source>
</evidence>
<evidence type="ECO:0000313" key="3">
    <source>
        <dbReference type="Proteomes" id="UP000183971"/>
    </source>
</evidence>
<comment type="caution">
    <text evidence="2">The sequence shown here is derived from an EMBL/GenBank/DDBJ whole genome shotgun (WGS) entry which is preliminary data.</text>
</comment>
<dbReference type="RefSeq" id="XP_031089578.1">
    <property type="nucleotide sequence ID" value="XM_031224306.1"/>
</dbReference>
<sequence length="166" mass="18367">MKLLTLISALATASLVSADQRSQLEHPNWRANKLSVRGNTCPRPMCQTPPSQGPNDAPACGDSYAACKFDQFPCDDHMTPKVTDTHHCYCIFADDRAMTAWCQEHGFKSGNNPWIYHYAVQCYGATSDKVCNDFCQFQDLGNGRINKANPNGPCACDKPWPPADFC</sequence>
<name>A0A1L7W900_FUSPR</name>
<feature type="chain" id="PRO_5009875116" description="Extracellular membrane protein CFEM domain-containing protein" evidence="1">
    <location>
        <begin position="19"/>
        <end position="166"/>
    </location>
</feature>
<feature type="signal peptide" evidence="1">
    <location>
        <begin position="1"/>
        <end position="18"/>
    </location>
</feature>
<keyword evidence="1" id="KW-0732">Signal</keyword>
<evidence type="ECO:0000256" key="1">
    <source>
        <dbReference type="SAM" id="SignalP"/>
    </source>
</evidence>
<reference evidence="3" key="1">
    <citation type="journal article" date="2016" name="Genome Biol. Evol.">
        <title>Comparative 'omics' of the Fusarium fujikuroi species complex highlights differences in genetic potential and metabolite synthesis.</title>
        <authorList>
            <person name="Niehaus E.-M."/>
            <person name="Muensterkoetter M."/>
            <person name="Proctor R.H."/>
            <person name="Brown D.W."/>
            <person name="Sharon A."/>
            <person name="Idan Y."/>
            <person name="Oren-Young L."/>
            <person name="Sieber C.M."/>
            <person name="Novak O."/>
            <person name="Pencik A."/>
            <person name="Tarkowska D."/>
            <person name="Hromadova K."/>
            <person name="Freeman S."/>
            <person name="Maymon M."/>
            <person name="Elazar M."/>
            <person name="Youssef S.A."/>
            <person name="El-Shabrawy E.S.M."/>
            <person name="Shalaby A.B.A."/>
            <person name="Houterman P."/>
            <person name="Brock N.L."/>
            <person name="Burkhardt I."/>
            <person name="Tsavkelova E.A."/>
            <person name="Dickschat J.S."/>
            <person name="Galuszka P."/>
            <person name="Gueldener U."/>
            <person name="Tudzynski B."/>
        </authorList>
    </citation>
    <scope>NUCLEOTIDE SEQUENCE [LARGE SCALE GENOMIC DNA]</scope>
    <source>
        <strain evidence="3">ET1</strain>
    </source>
</reference>
<evidence type="ECO:0000313" key="2">
    <source>
        <dbReference type="EMBL" id="CZR49065.1"/>
    </source>
</evidence>
<dbReference type="GeneID" id="42057366"/>
<accession>A0A1L7W900</accession>
<dbReference type="EMBL" id="FJOF01000015">
    <property type="protein sequence ID" value="CZR49065.1"/>
    <property type="molecule type" value="Genomic_DNA"/>
</dbReference>
<keyword evidence="3" id="KW-1185">Reference proteome</keyword>